<feature type="transmembrane region" description="Helical" evidence="5">
    <location>
        <begin position="74"/>
        <end position="91"/>
    </location>
</feature>
<name>A0A1F6U249_9PROT</name>
<evidence type="ECO:0008006" key="8">
    <source>
        <dbReference type="Google" id="ProtNLM"/>
    </source>
</evidence>
<organism evidence="6 7">
    <name type="scientific">Candidatus Muproteobacteria bacterium RIFCSPLOWO2_01_FULL_60_18</name>
    <dbReference type="NCBI Taxonomy" id="1817768"/>
    <lineage>
        <taxon>Bacteria</taxon>
        <taxon>Pseudomonadati</taxon>
        <taxon>Pseudomonadota</taxon>
        <taxon>Candidatus Muproteobacteria</taxon>
    </lineage>
</organism>
<dbReference type="Pfam" id="PF07681">
    <property type="entry name" value="DoxX"/>
    <property type="match status" value="1"/>
</dbReference>
<dbReference type="AlphaFoldDB" id="A0A1F6U249"/>
<evidence type="ECO:0000313" key="7">
    <source>
        <dbReference type="Proteomes" id="UP000179037"/>
    </source>
</evidence>
<dbReference type="EMBL" id="MFTC01000041">
    <property type="protein sequence ID" value="OGI51463.1"/>
    <property type="molecule type" value="Genomic_DNA"/>
</dbReference>
<feature type="transmembrane region" description="Helical" evidence="5">
    <location>
        <begin position="103"/>
        <end position="120"/>
    </location>
</feature>
<evidence type="ECO:0000256" key="3">
    <source>
        <dbReference type="ARBA" id="ARBA00022989"/>
    </source>
</evidence>
<proteinExistence type="predicted"/>
<keyword evidence="3 5" id="KW-1133">Transmembrane helix</keyword>
<evidence type="ECO:0000256" key="2">
    <source>
        <dbReference type="ARBA" id="ARBA00022692"/>
    </source>
</evidence>
<protein>
    <recommendedName>
        <fullName evidence="8">DoxX family protein</fullName>
    </recommendedName>
</protein>
<evidence type="ECO:0000313" key="6">
    <source>
        <dbReference type="EMBL" id="OGI51463.1"/>
    </source>
</evidence>
<keyword evidence="2 5" id="KW-0812">Transmembrane</keyword>
<dbReference type="Proteomes" id="UP000179037">
    <property type="component" value="Unassembled WGS sequence"/>
</dbReference>
<dbReference type="InterPro" id="IPR032808">
    <property type="entry name" value="DoxX"/>
</dbReference>
<comment type="subcellular location">
    <subcellularLocation>
        <location evidence="1">Membrane</location>
        <topology evidence="1">Multi-pass membrane protein</topology>
    </subcellularLocation>
</comment>
<evidence type="ECO:0000256" key="5">
    <source>
        <dbReference type="SAM" id="Phobius"/>
    </source>
</evidence>
<reference evidence="6 7" key="1">
    <citation type="journal article" date="2016" name="Nat. Commun.">
        <title>Thousands of microbial genomes shed light on interconnected biogeochemical processes in an aquifer system.</title>
        <authorList>
            <person name="Anantharaman K."/>
            <person name="Brown C.T."/>
            <person name="Hug L.A."/>
            <person name="Sharon I."/>
            <person name="Castelle C.J."/>
            <person name="Probst A.J."/>
            <person name="Thomas B.C."/>
            <person name="Singh A."/>
            <person name="Wilkins M.J."/>
            <person name="Karaoz U."/>
            <person name="Brodie E.L."/>
            <person name="Williams K.H."/>
            <person name="Hubbard S.S."/>
            <person name="Banfield J.F."/>
        </authorList>
    </citation>
    <scope>NUCLEOTIDE SEQUENCE [LARGE SCALE GENOMIC DNA]</scope>
</reference>
<evidence type="ECO:0000256" key="1">
    <source>
        <dbReference type="ARBA" id="ARBA00004141"/>
    </source>
</evidence>
<feature type="transmembrane region" description="Helical" evidence="5">
    <location>
        <begin position="42"/>
        <end position="67"/>
    </location>
</feature>
<accession>A0A1F6U249</accession>
<dbReference type="GO" id="GO:0016020">
    <property type="term" value="C:membrane"/>
    <property type="evidence" value="ECO:0007669"/>
    <property type="project" value="UniProtKB-SubCell"/>
</dbReference>
<evidence type="ECO:0000256" key="4">
    <source>
        <dbReference type="ARBA" id="ARBA00023136"/>
    </source>
</evidence>
<gene>
    <name evidence="6" type="ORF">A3A87_02890</name>
</gene>
<sequence>MSNRELPVALFILRLGLGAFLLLFGIDKLVAPATTVEVFAQFYGLIVSHGMVYGAGVLEILLGLAFLAGLWKTLSYGLGLLLHAVSTLVTYQELLSPFGANHLFLAALPVLAAFIALFLLRQQDTLLSLDATAREEDK</sequence>
<comment type="caution">
    <text evidence="6">The sequence shown here is derived from an EMBL/GenBank/DDBJ whole genome shotgun (WGS) entry which is preliminary data.</text>
</comment>
<keyword evidence="4 5" id="KW-0472">Membrane</keyword>